<dbReference type="AlphaFoldDB" id="A0A1F7JSG0"/>
<dbReference type="GO" id="GO:0070929">
    <property type="term" value="P:trans-translation"/>
    <property type="evidence" value="ECO:0007669"/>
    <property type="project" value="UniProtKB-UniRule"/>
</dbReference>
<gene>
    <name evidence="3" type="primary">smpB</name>
    <name evidence="4" type="ORF">A3I56_02520</name>
</gene>
<dbReference type="PANTHER" id="PTHR30308">
    <property type="entry name" value="TMRNA-BINDING COMPONENT OF TRANS-TRANSLATION TAGGING COMPLEX"/>
    <property type="match status" value="1"/>
</dbReference>
<comment type="caution">
    <text evidence="4">The sequence shown here is derived from an EMBL/GenBank/DDBJ whole genome shotgun (WGS) entry which is preliminary data.</text>
</comment>
<evidence type="ECO:0000256" key="2">
    <source>
        <dbReference type="ARBA" id="ARBA00022884"/>
    </source>
</evidence>
<dbReference type="GO" id="GO:0005829">
    <property type="term" value="C:cytosol"/>
    <property type="evidence" value="ECO:0007669"/>
    <property type="project" value="TreeGrafter"/>
</dbReference>
<dbReference type="NCBIfam" id="NF003843">
    <property type="entry name" value="PRK05422.1"/>
    <property type="match status" value="1"/>
</dbReference>
<reference evidence="4 5" key="1">
    <citation type="journal article" date="2016" name="Nat. Commun.">
        <title>Thousands of microbial genomes shed light on interconnected biogeochemical processes in an aquifer system.</title>
        <authorList>
            <person name="Anantharaman K."/>
            <person name="Brown C.T."/>
            <person name="Hug L.A."/>
            <person name="Sharon I."/>
            <person name="Castelle C.J."/>
            <person name="Probst A.J."/>
            <person name="Thomas B.C."/>
            <person name="Singh A."/>
            <person name="Wilkins M.J."/>
            <person name="Karaoz U."/>
            <person name="Brodie E.L."/>
            <person name="Williams K.H."/>
            <person name="Hubbard S.S."/>
            <person name="Banfield J.F."/>
        </authorList>
    </citation>
    <scope>NUCLEOTIDE SEQUENCE [LARGE SCALE GENOMIC DNA]</scope>
</reference>
<protein>
    <recommendedName>
        <fullName evidence="3">SsrA-binding protein</fullName>
    </recommendedName>
    <alternativeName>
        <fullName evidence="3">Small protein B</fullName>
    </alternativeName>
</protein>
<dbReference type="Pfam" id="PF01668">
    <property type="entry name" value="SmpB"/>
    <property type="match status" value="1"/>
</dbReference>
<evidence type="ECO:0000256" key="3">
    <source>
        <dbReference type="HAMAP-Rule" id="MF_00023"/>
    </source>
</evidence>
<dbReference type="PROSITE" id="PS01317">
    <property type="entry name" value="SSRP"/>
    <property type="match status" value="1"/>
</dbReference>
<dbReference type="GO" id="GO:0003723">
    <property type="term" value="F:RNA binding"/>
    <property type="evidence" value="ECO:0007669"/>
    <property type="project" value="UniProtKB-UniRule"/>
</dbReference>
<dbReference type="HAMAP" id="MF_00023">
    <property type="entry name" value="SmpB"/>
    <property type="match status" value="1"/>
</dbReference>
<dbReference type="NCBIfam" id="TIGR00086">
    <property type="entry name" value="smpB"/>
    <property type="match status" value="1"/>
</dbReference>
<dbReference type="SUPFAM" id="SSF74982">
    <property type="entry name" value="Small protein B (SmpB)"/>
    <property type="match status" value="1"/>
</dbReference>
<proteinExistence type="inferred from homology"/>
<dbReference type="EMBL" id="MGBC01000060">
    <property type="protein sequence ID" value="OGK58547.1"/>
    <property type="molecule type" value="Genomic_DNA"/>
</dbReference>
<dbReference type="InterPro" id="IPR000037">
    <property type="entry name" value="SsrA-bd_prot"/>
</dbReference>
<evidence type="ECO:0000256" key="1">
    <source>
        <dbReference type="ARBA" id="ARBA00022490"/>
    </source>
</evidence>
<keyword evidence="2 3" id="KW-0694">RNA-binding</keyword>
<name>A0A1F7JSG0_9BACT</name>
<comment type="subcellular location">
    <subcellularLocation>
        <location evidence="3">Cytoplasm</location>
    </subcellularLocation>
    <text evidence="3">The tmRNA-SmpB complex associates with stalled 70S ribosomes.</text>
</comment>
<evidence type="ECO:0000313" key="5">
    <source>
        <dbReference type="Proteomes" id="UP000176269"/>
    </source>
</evidence>
<keyword evidence="1 3" id="KW-0963">Cytoplasm</keyword>
<dbReference type="Gene3D" id="2.40.280.10">
    <property type="match status" value="1"/>
</dbReference>
<comment type="function">
    <text evidence="3">Required for rescue of stalled ribosomes mediated by trans-translation. Binds to transfer-messenger RNA (tmRNA), required for stable association of tmRNA with ribosomes. tmRNA and SmpB together mimic tRNA shape, replacing the anticodon stem-loop with SmpB. tmRNA is encoded by the ssrA gene; the 2 termini fold to resemble tRNA(Ala) and it encodes a 'tag peptide', a short internal open reading frame. During trans-translation Ala-aminoacylated tmRNA acts like a tRNA, entering the A-site of stalled ribosomes, displacing the stalled mRNA. The ribosome then switches to translate the ORF on the tmRNA; the nascent peptide is terminated with the 'tag peptide' encoded by the tmRNA and targeted for degradation. The ribosome is freed to recommence translation, which seems to be the essential function of trans-translation.</text>
</comment>
<dbReference type="InterPro" id="IPR020081">
    <property type="entry name" value="SsrA-bd_prot_CS"/>
</dbReference>
<dbReference type="GO" id="GO:0070930">
    <property type="term" value="P:trans-translation-dependent protein tagging"/>
    <property type="evidence" value="ECO:0007669"/>
    <property type="project" value="TreeGrafter"/>
</dbReference>
<sequence length="147" mass="16823">MISRNRTARRNYEILETIESGISLSGAEVKSVRARGMKLEDAYVKVVGGKPQLINANISQYTFSHEDQYDAKKTRPLLLHKKEIIRLQTKLAQSPQLTIVPLACYNKKGLIKLEIALAKGKKSWQIKRIEMAKTEKRRIEKELRSTS</sequence>
<dbReference type="PANTHER" id="PTHR30308:SF2">
    <property type="entry name" value="SSRA-BINDING PROTEIN"/>
    <property type="match status" value="1"/>
</dbReference>
<evidence type="ECO:0000313" key="4">
    <source>
        <dbReference type="EMBL" id="OGK58547.1"/>
    </source>
</evidence>
<accession>A0A1F7JSG0</accession>
<comment type="similarity">
    <text evidence="3">Belongs to the SmpB family.</text>
</comment>
<dbReference type="InterPro" id="IPR023620">
    <property type="entry name" value="SmpB"/>
</dbReference>
<organism evidence="4 5">
    <name type="scientific">Candidatus Roizmanbacteria bacterium RIFCSPLOWO2_02_FULL_43_10</name>
    <dbReference type="NCBI Taxonomy" id="1802078"/>
    <lineage>
        <taxon>Bacteria</taxon>
        <taxon>Candidatus Roizmaniibacteriota</taxon>
    </lineage>
</organism>
<dbReference type="Proteomes" id="UP000176269">
    <property type="component" value="Unassembled WGS sequence"/>
</dbReference>